<dbReference type="NCBIfam" id="TIGR01557">
    <property type="entry name" value="myb_SHAQKYF"/>
    <property type="match status" value="1"/>
</dbReference>
<organism evidence="7 8">
    <name type="scientific">Acorus calamus</name>
    <name type="common">Sweet flag</name>
    <dbReference type="NCBI Taxonomy" id="4465"/>
    <lineage>
        <taxon>Eukaryota</taxon>
        <taxon>Viridiplantae</taxon>
        <taxon>Streptophyta</taxon>
        <taxon>Embryophyta</taxon>
        <taxon>Tracheophyta</taxon>
        <taxon>Spermatophyta</taxon>
        <taxon>Magnoliopsida</taxon>
        <taxon>Liliopsida</taxon>
        <taxon>Acoraceae</taxon>
        <taxon>Acorus</taxon>
    </lineage>
</organism>
<dbReference type="InterPro" id="IPR046955">
    <property type="entry name" value="PHR1-like"/>
</dbReference>
<dbReference type="Proteomes" id="UP001180020">
    <property type="component" value="Unassembled WGS sequence"/>
</dbReference>
<evidence type="ECO:0000313" key="7">
    <source>
        <dbReference type="EMBL" id="KAK1286710.1"/>
    </source>
</evidence>
<accession>A0AAV9CCR9</accession>
<comment type="caution">
    <text evidence="7">The sequence shown here is derived from an EMBL/GenBank/DDBJ whole genome shotgun (WGS) entry which is preliminary data.</text>
</comment>
<feature type="compositionally biased region" description="Acidic residues" evidence="5">
    <location>
        <begin position="17"/>
        <end position="29"/>
    </location>
</feature>
<evidence type="ECO:0000256" key="3">
    <source>
        <dbReference type="ARBA" id="ARBA00023163"/>
    </source>
</evidence>
<dbReference type="PROSITE" id="PS51294">
    <property type="entry name" value="HTH_MYB"/>
    <property type="match status" value="1"/>
</dbReference>
<dbReference type="EMBL" id="JAUJYO010000020">
    <property type="protein sequence ID" value="KAK1286710.1"/>
    <property type="molecule type" value="Genomic_DNA"/>
</dbReference>
<evidence type="ECO:0000313" key="8">
    <source>
        <dbReference type="Proteomes" id="UP001180020"/>
    </source>
</evidence>
<evidence type="ECO:0000259" key="6">
    <source>
        <dbReference type="PROSITE" id="PS51294"/>
    </source>
</evidence>
<feature type="region of interest" description="Disordered" evidence="5">
    <location>
        <begin position="1"/>
        <end position="59"/>
    </location>
</feature>
<reference evidence="7" key="2">
    <citation type="submission" date="2023-06" db="EMBL/GenBank/DDBJ databases">
        <authorList>
            <person name="Ma L."/>
            <person name="Liu K.-W."/>
            <person name="Li Z."/>
            <person name="Hsiao Y.-Y."/>
            <person name="Qi Y."/>
            <person name="Fu T."/>
            <person name="Tang G."/>
            <person name="Zhang D."/>
            <person name="Sun W.-H."/>
            <person name="Liu D.-K."/>
            <person name="Li Y."/>
            <person name="Chen G.-Z."/>
            <person name="Liu X.-D."/>
            <person name="Liao X.-Y."/>
            <person name="Jiang Y.-T."/>
            <person name="Yu X."/>
            <person name="Hao Y."/>
            <person name="Huang J."/>
            <person name="Zhao X.-W."/>
            <person name="Ke S."/>
            <person name="Chen Y.-Y."/>
            <person name="Wu W.-L."/>
            <person name="Hsu J.-L."/>
            <person name="Lin Y.-F."/>
            <person name="Huang M.-D."/>
            <person name="Li C.-Y."/>
            <person name="Huang L."/>
            <person name="Wang Z.-W."/>
            <person name="Zhao X."/>
            <person name="Zhong W.-Y."/>
            <person name="Peng D.-H."/>
            <person name="Ahmad S."/>
            <person name="Lan S."/>
            <person name="Zhang J.-S."/>
            <person name="Tsai W.-C."/>
            <person name="Van De Peer Y."/>
            <person name="Liu Z.-J."/>
        </authorList>
    </citation>
    <scope>NUCLEOTIDE SEQUENCE</scope>
    <source>
        <strain evidence="7">CP</strain>
        <tissue evidence="7">Leaves</tissue>
    </source>
</reference>
<evidence type="ECO:0000256" key="2">
    <source>
        <dbReference type="ARBA" id="ARBA00023125"/>
    </source>
</evidence>
<dbReference type="GO" id="GO:0003677">
    <property type="term" value="F:DNA binding"/>
    <property type="evidence" value="ECO:0007669"/>
    <property type="project" value="UniProtKB-KW"/>
</dbReference>
<dbReference type="Pfam" id="PF00249">
    <property type="entry name" value="Myb_DNA-binding"/>
    <property type="match status" value="1"/>
</dbReference>
<dbReference type="InterPro" id="IPR001005">
    <property type="entry name" value="SANT/Myb"/>
</dbReference>
<dbReference type="AlphaFoldDB" id="A0AAV9CCR9"/>
<evidence type="ECO:0000256" key="5">
    <source>
        <dbReference type="SAM" id="MobiDB-lite"/>
    </source>
</evidence>
<keyword evidence="8" id="KW-1185">Reference proteome</keyword>
<dbReference type="FunFam" id="1.10.10.60:FF:000002">
    <property type="entry name" value="Myb family transcription factor"/>
    <property type="match status" value="1"/>
</dbReference>
<evidence type="ECO:0000256" key="1">
    <source>
        <dbReference type="ARBA" id="ARBA00023015"/>
    </source>
</evidence>
<name>A0AAV9CCR9_ACOCL</name>
<dbReference type="InterPro" id="IPR006447">
    <property type="entry name" value="Myb_dom_plants"/>
</dbReference>
<feature type="compositionally biased region" description="Low complexity" evidence="5">
    <location>
        <begin position="34"/>
        <end position="50"/>
    </location>
</feature>
<gene>
    <name evidence="7" type="ORF">QJS10_CPB20g00256</name>
</gene>
<feature type="domain" description="HTH myb-type" evidence="6">
    <location>
        <begin position="62"/>
        <end position="122"/>
    </location>
</feature>
<keyword evidence="4" id="KW-0539">Nucleus</keyword>
<dbReference type="PANTHER" id="PTHR31314:SF168">
    <property type="entry name" value="MYB-LIKE HTH TRANSCRIPTIONAL REGULATOR FAMILY PROTEIN"/>
    <property type="match status" value="1"/>
</dbReference>
<proteinExistence type="predicted"/>
<keyword evidence="3" id="KW-0804">Transcription</keyword>
<sequence length="273" mass="31388">MGTGSADESNDELCVKEEEEEEAMEEEKEEEAKNGGSSSNSTIEENSNNSQKKSMSVRQYIRSKTPRLRWTPDLHHRFVNAIERLGGQDRATPKLVLQLMNIKGLNIAHVKSHLQMYRSKKIDDSGQVLAQYRHGGNFNQLHMLQAPHHGPLNTPRFDSAPWSGYGTWGIYGFSPMNKIPVAFYNEQSCQDFQWFYKNQAFSDRNHRRQTSIQPHLEETTDQELDLNLSLNLESRHNKRKESLTLPLFPPSPCHDRVPKLGRIAKHECCQTNN</sequence>
<dbReference type="InterPro" id="IPR017930">
    <property type="entry name" value="Myb_dom"/>
</dbReference>
<dbReference type="PANTHER" id="PTHR31314">
    <property type="entry name" value="MYB FAMILY TRANSCRIPTION FACTOR PHL7-LIKE"/>
    <property type="match status" value="1"/>
</dbReference>
<dbReference type="GO" id="GO:0003700">
    <property type="term" value="F:DNA-binding transcription factor activity"/>
    <property type="evidence" value="ECO:0007669"/>
    <property type="project" value="InterPro"/>
</dbReference>
<evidence type="ECO:0000256" key="4">
    <source>
        <dbReference type="ARBA" id="ARBA00023242"/>
    </source>
</evidence>
<reference evidence="7" key="1">
    <citation type="journal article" date="2023" name="Nat. Commun.">
        <title>Diploid and tetraploid genomes of Acorus and the evolution of monocots.</title>
        <authorList>
            <person name="Ma L."/>
            <person name="Liu K.W."/>
            <person name="Li Z."/>
            <person name="Hsiao Y.Y."/>
            <person name="Qi Y."/>
            <person name="Fu T."/>
            <person name="Tang G.D."/>
            <person name="Zhang D."/>
            <person name="Sun W.H."/>
            <person name="Liu D.K."/>
            <person name="Li Y."/>
            <person name="Chen G.Z."/>
            <person name="Liu X.D."/>
            <person name="Liao X.Y."/>
            <person name="Jiang Y.T."/>
            <person name="Yu X."/>
            <person name="Hao Y."/>
            <person name="Huang J."/>
            <person name="Zhao X.W."/>
            <person name="Ke S."/>
            <person name="Chen Y.Y."/>
            <person name="Wu W.L."/>
            <person name="Hsu J.L."/>
            <person name="Lin Y.F."/>
            <person name="Huang M.D."/>
            <person name="Li C.Y."/>
            <person name="Huang L."/>
            <person name="Wang Z.W."/>
            <person name="Zhao X."/>
            <person name="Zhong W.Y."/>
            <person name="Peng D.H."/>
            <person name="Ahmad S."/>
            <person name="Lan S."/>
            <person name="Zhang J.S."/>
            <person name="Tsai W.C."/>
            <person name="Van de Peer Y."/>
            <person name="Liu Z.J."/>
        </authorList>
    </citation>
    <scope>NUCLEOTIDE SEQUENCE</scope>
    <source>
        <strain evidence="7">CP</strain>
    </source>
</reference>
<keyword evidence="2" id="KW-0238">DNA-binding</keyword>
<dbReference type="Gene3D" id="1.10.10.60">
    <property type="entry name" value="Homeodomain-like"/>
    <property type="match status" value="1"/>
</dbReference>
<dbReference type="SUPFAM" id="SSF46689">
    <property type="entry name" value="Homeodomain-like"/>
    <property type="match status" value="1"/>
</dbReference>
<protein>
    <submittedName>
        <fullName evidence="7">Myb family transcription factor</fullName>
    </submittedName>
</protein>
<dbReference type="InterPro" id="IPR009057">
    <property type="entry name" value="Homeodomain-like_sf"/>
</dbReference>
<keyword evidence="1" id="KW-0805">Transcription regulation</keyword>